<evidence type="ECO:0000313" key="15">
    <source>
        <dbReference type="Proteomes" id="UP001501594"/>
    </source>
</evidence>
<protein>
    <recommendedName>
        <fullName evidence="10">Regulator of SigK</fullName>
    </recommendedName>
    <alternativeName>
        <fullName evidence="9">Sigma-K anti-sigma factor RskA</fullName>
    </alternativeName>
</protein>
<keyword evidence="7 12" id="KW-0472">Membrane</keyword>
<feature type="compositionally biased region" description="Basic and acidic residues" evidence="11">
    <location>
        <begin position="91"/>
        <end position="103"/>
    </location>
</feature>
<evidence type="ECO:0000256" key="2">
    <source>
        <dbReference type="ARBA" id="ARBA00004236"/>
    </source>
</evidence>
<evidence type="ECO:0000256" key="5">
    <source>
        <dbReference type="ARBA" id="ARBA00022989"/>
    </source>
</evidence>
<dbReference type="PANTHER" id="PTHR37461">
    <property type="entry name" value="ANTI-SIGMA-K FACTOR RSKA"/>
    <property type="match status" value="1"/>
</dbReference>
<evidence type="ECO:0000256" key="3">
    <source>
        <dbReference type="ARBA" id="ARBA00022475"/>
    </source>
</evidence>
<sequence>MSKHGSTSGSGPRDIDTDDLSGAYALNALSDDERTAFESRMAGSHEIRTEVAELNDTALLLGRAVEPVQPSAGLRASIMDLLDSTPQLPRLDAHDNGPRRDADASPAGSSSHSAEILEPIPLARQRWFMRPAVLLVGAAAAAGLFFGGGALLNQPAQNGGITAQDTTSAEASQILAASDVRHTSSDISTGGTASLYWSNDLKRSVVVLDGVSALPDSKTYQLWYIKGGSIKSAGTVQASSNTVTQVLQGDLVKGDTVGITIEPQGGSKQPTSKPVVALESA</sequence>
<dbReference type="Gene3D" id="1.10.10.1320">
    <property type="entry name" value="Anti-sigma factor, zinc-finger domain"/>
    <property type="match status" value="1"/>
</dbReference>
<evidence type="ECO:0000259" key="13">
    <source>
        <dbReference type="Pfam" id="PF10099"/>
    </source>
</evidence>
<evidence type="ECO:0000256" key="8">
    <source>
        <dbReference type="ARBA" id="ARBA00023163"/>
    </source>
</evidence>
<reference evidence="15" key="1">
    <citation type="journal article" date="2019" name="Int. J. Syst. Evol. Microbiol.">
        <title>The Global Catalogue of Microorganisms (GCM) 10K type strain sequencing project: providing services to taxonomists for standard genome sequencing and annotation.</title>
        <authorList>
            <consortium name="The Broad Institute Genomics Platform"/>
            <consortium name="The Broad Institute Genome Sequencing Center for Infectious Disease"/>
            <person name="Wu L."/>
            <person name="Ma J."/>
        </authorList>
    </citation>
    <scope>NUCLEOTIDE SEQUENCE [LARGE SCALE GENOMIC DNA]</scope>
    <source>
        <strain evidence="15">JCM 17442</strain>
    </source>
</reference>
<gene>
    <name evidence="14" type="ORF">GCM10022256_21440</name>
</gene>
<comment type="caution">
    <text evidence="14">The sequence shown here is derived from an EMBL/GenBank/DDBJ whole genome shotgun (WGS) entry which is preliminary data.</text>
</comment>
<evidence type="ECO:0000256" key="9">
    <source>
        <dbReference type="ARBA" id="ARBA00029829"/>
    </source>
</evidence>
<feature type="domain" description="Anti-sigma K factor RskA C-terminal" evidence="13">
    <location>
        <begin position="137"/>
        <end position="275"/>
    </location>
</feature>
<comment type="subcellular location">
    <subcellularLocation>
        <location evidence="2">Cell membrane</location>
    </subcellularLocation>
    <subcellularLocation>
        <location evidence="1">Membrane</location>
        <topology evidence="1">Single-pass membrane protein</topology>
    </subcellularLocation>
</comment>
<feature type="transmembrane region" description="Helical" evidence="12">
    <location>
        <begin position="132"/>
        <end position="152"/>
    </location>
</feature>
<keyword evidence="8" id="KW-0804">Transcription</keyword>
<keyword evidence="3" id="KW-1003">Cell membrane</keyword>
<dbReference type="InterPro" id="IPR018764">
    <property type="entry name" value="RskA_C"/>
</dbReference>
<keyword evidence="15" id="KW-1185">Reference proteome</keyword>
<evidence type="ECO:0000256" key="12">
    <source>
        <dbReference type="SAM" id="Phobius"/>
    </source>
</evidence>
<evidence type="ECO:0000256" key="4">
    <source>
        <dbReference type="ARBA" id="ARBA00022692"/>
    </source>
</evidence>
<proteinExistence type="predicted"/>
<dbReference type="InterPro" id="IPR051474">
    <property type="entry name" value="Anti-sigma-K/W_factor"/>
</dbReference>
<dbReference type="EMBL" id="BAABAU010000001">
    <property type="protein sequence ID" value="GAA4266532.1"/>
    <property type="molecule type" value="Genomic_DNA"/>
</dbReference>
<feature type="region of interest" description="Disordered" evidence="11">
    <location>
        <begin position="87"/>
        <end position="113"/>
    </location>
</feature>
<name>A0ABP8E2R8_9MICO</name>
<organism evidence="14 15">
    <name type="scientific">Frondihabitans peucedani</name>
    <dbReference type="NCBI Taxonomy" id="598626"/>
    <lineage>
        <taxon>Bacteria</taxon>
        <taxon>Bacillati</taxon>
        <taxon>Actinomycetota</taxon>
        <taxon>Actinomycetes</taxon>
        <taxon>Micrococcales</taxon>
        <taxon>Microbacteriaceae</taxon>
        <taxon>Frondihabitans</taxon>
    </lineage>
</organism>
<keyword evidence="5 12" id="KW-1133">Transmembrane helix</keyword>
<dbReference type="PANTHER" id="PTHR37461:SF1">
    <property type="entry name" value="ANTI-SIGMA-K FACTOR RSKA"/>
    <property type="match status" value="1"/>
</dbReference>
<keyword evidence="6" id="KW-0805">Transcription regulation</keyword>
<evidence type="ECO:0000256" key="1">
    <source>
        <dbReference type="ARBA" id="ARBA00004167"/>
    </source>
</evidence>
<keyword evidence="4 12" id="KW-0812">Transmembrane</keyword>
<dbReference type="InterPro" id="IPR041916">
    <property type="entry name" value="Anti_sigma_zinc_sf"/>
</dbReference>
<dbReference type="Pfam" id="PF10099">
    <property type="entry name" value="RskA_C"/>
    <property type="match status" value="1"/>
</dbReference>
<evidence type="ECO:0000256" key="7">
    <source>
        <dbReference type="ARBA" id="ARBA00023136"/>
    </source>
</evidence>
<evidence type="ECO:0000256" key="6">
    <source>
        <dbReference type="ARBA" id="ARBA00023015"/>
    </source>
</evidence>
<evidence type="ECO:0000256" key="11">
    <source>
        <dbReference type="SAM" id="MobiDB-lite"/>
    </source>
</evidence>
<evidence type="ECO:0000313" key="14">
    <source>
        <dbReference type="EMBL" id="GAA4266532.1"/>
    </source>
</evidence>
<evidence type="ECO:0000256" key="10">
    <source>
        <dbReference type="ARBA" id="ARBA00030803"/>
    </source>
</evidence>
<accession>A0ABP8E2R8</accession>
<dbReference type="Proteomes" id="UP001501594">
    <property type="component" value="Unassembled WGS sequence"/>
</dbReference>
<dbReference type="RefSeq" id="WP_344795829.1">
    <property type="nucleotide sequence ID" value="NZ_BAABAU010000001.1"/>
</dbReference>